<dbReference type="KEGG" id="ptm:GSPATT00031805001"/>
<sequence length="141" mass="16873">MINLIEQQIDKQPLLQNVYKLKDFFLNHLNQKQYLFHQEEPHFLQSKTLLDLSKISHFGLRVAASAEYHQEKLNCHLLLQRQLLRLFVRYSNDQALINADQNLINIRNINKMIEISFVKYPMFLKLNIYVMLSKQQKSSKN</sequence>
<dbReference type="RefSeq" id="XP_001428971.1">
    <property type="nucleotide sequence ID" value="XM_001428934.1"/>
</dbReference>
<proteinExistence type="predicted"/>
<protein>
    <submittedName>
        <fullName evidence="1">Uncharacterized protein</fullName>
    </submittedName>
</protein>
<dbReference type="Proteomes" id="UP000000600">
    <property type="component" value="Unassembled WGS sequence"/>
</dbReference>
<name>A0BSQ6_PARTE</name>
<evidence type="ECO:0000313" key="1">
    <source>
        <dbReference type="EMBL" id="CAK61573.1"/>
    </source>
</evidence>
<organism evidence="1 2">
    <name type="scientific">Paramecium tetraurelia</name>
    <dbReference type="NCBI Taxonomy" id="5888"/>
    <lineage>
        <taxon>Eukaryota</taxon>
        <taxon>Sar</taxon>
        <taxon>Alveolata</taxon>
        <taxon>Ciliophora</taxon>
        <taxon>Intramacronucleata</taxon>
        <taxon>Oligohymenophorea</taxon>
        <taxon>Peniculida</taxon>
        <taxon>Parameciidae</taxon>
        <taxon>Paramecium</taxon>
    </lineage>
</organism>
<dbReference type="InParanoid" id="A0BSQ6"/>
<dbReference type="HOGENOM" id="CLU_1829072_0_0_1"/>
<dbReference type="AlphaFoldDB" id="A0BSQ6"/>
<dbReference type="EMBL" id="CT868014">
    <property type="protein sequence ID" value="CAK61573.1"/>
    <property type="molecule type" value="Genomic_DNA"/>
</dbReference>
<dbReference type="OrthoDB" id="70224at2759"/>
<dbReference type="GeneID" id="5014755"/>
<gene>
    <name evidence="1" type="ORF">GSPATT00031805001</name>
</gene>
<accession>A0BSQ6</accession>
<reference evidence="1 2" key="1">
    <citation type="journal article" date="2006" name="Nature">
        <title>Global trends of whole-genome duplications revealed by the ciliate Paramecium tetraurelia.</title>
        <authorList>
            <consortium name="Genoscope"/>
            <person name="Aury J.-M."/>
            <person name="Jaillon O."/>
            <person name="Duret L."/>
            <person name="Noel B."/>
            <person name="Jubin C."/>
            <person name="Porcel B.M."/>
            <person name="Segurens B."/>
            <person name="Daubin V."/>
            <person name="Anthouard V."/>
            <person name="Aiach N."/>
            <person name="Arnaiz O."/>
            <person name="Billaut A."/>
            <person name="Beisson J."/>
            <person name="Blanc I."/>
            <person name="Bouhouche K."/>
            <person name="Camara F."/>
            <person name="Duharcourt S."/>
            <person name="Guigo R."/>
            <person name="Gogendeau D."/>
            <person name="Katinka M."/>
            <person name="Keller A.-M."/>
            <person name="Kissmehl R."/>
            <person name="Klotz C."/>
            <person name="Koll F."/>
            <person name="Le Moue A."/>
            <person name="Lepere C."/>
            <person name="Malinsky S."/>
            <person name="Nowacki M."/>
            <person name="Nowak J.K."/>
            <person name="Plattner H."/>
            <person name="Poulain J."/>
            <person name="Ruiz F."/>
            <person name="Serrano V."/>
            <person name="Zagulski M."/>
            <person name="Dessen P."/>
            <person name="Betermier M."/>
            <person name="Weissenbach J."/>
            <person name="Scarpelli C."/>
            <person name="Schachter V."/>
            <person name="Sperling L."/>
            <person name="Meyer E."/>
            <person name="Cohen J."/>
            <person name="Wincker P."/>
        </authorList>
    </citation>
    <scope>NUCLEOTIDE SEQUENCE [LARGE SCALE GENOMIC DNA]</scope>
    <source>
        <strain evidence="1 2">Stock d4-2</strain>
    </source>
</reference>
<evidence type="ECO:0000313" key="2">
    <source>
        <dbReference type="Proteomes" id="UP000000600"/>
    </source>
</evidence>
<keyword evidence="2" id="KW-1185">Reference proteome</keyword>